<dbReference type="RefSeq" id="WP_263414935.1">
    <property type="nucleotide sequence ID" value="NZ_BAABBH010000001.1"/>
</dbReference>
<evidence type="ECO:0000256" key="5">
    <source>
        <dbReference type="ARBA" id="ARBA00022862"/>
    </source>
</evidence>
<feature type="domain" description="Thioredoxin" evidence="14">
    <location>
        <begin position="33"/>
        <end position="183"/>
    </location>
</feature>
<feature type="signal peptide" evidence="13">
    <location>
        <begin position="1"/>
        <end position="26"/>
    </location>
</feature>
<evidence type="ECO:0000256" key="6">
    <source>
        <dbReference type="ARBA" id="ARBA00023002"/>
    </source>
</evidence>
<dbReference type="InterPro" id="IPR000866">
    <property type="entry name" value="AhpC/TSA"/>
</dbReference>
<evidence type="ECO:0000256" key="9">
    <source>
        <dbReference type="ARBA" id="ARBA00032824"/>
    </source>
</evidence>
<dbReference type="InterPro" id="IPR050924">
    <property type="entry name" value="Peroxiredoxin_BCP/PrxQ"/>
</dbReference>
<dbReference type="PIRSF" id="PIRSF000239">
    <property type="entry name" value="AHPC"/>
    <property type="match status" value="1"/>
</dbReference>
<name>A0ABW9KQU5_9BACT</name>
<reference evidence="15 16" key="1">
    <citation type="submission" date="2024-12" db="EMBL/GenBank/DDBJ databases">
        <authorList>
            <person name="Lee Y."/>
        </authorList>
    </citation>
    <scope>NUCLEOTIDE SEQUENCE [LARGE SCALE GENOMIC DNA]</scope>
    <source>
        <strain evidence="15 16">03SUJ4</strain>
    </source>
</reference>
<keyword evidence="4 15" id="KW-0575">Peroxidase</keyword>
<evidence type="ECO:0000256" key="13">
    <source>
        <dbReference type="SAM" id="SignalP"/>
    </source>
</evidence>
<dbReference type="EC" id="1.11.1.24" evidence="3"/>
<feature type="chain" id="PRO_5045421019" description="thioredoxin-dependent peroxiredoxin" evidence="13">
    <location>
        <begin position="27"/>
        <end position="184"/>
    </location>
</feature>
<dbReference type="Pfam" id="PF00578">
    <property type="entry name" value="AhpC-TSA"/>
    <property type="match status" value="1"/>
</dbReference>
<dbReference type="GO" id="GO:0140824">
    <property type="term" value="F:thioredoxin-dependent peroxiredoxin activity"/>
    <property type="evidence" value="ECO:0007669"/>
    <property type="project" value="UniProtKB-EC"/>
</dbReference>
<keyword evidence="6 15" id="KW-0560">Oxidoreductase</keyword>
<keyword evidence="8" id="KW-0676">Redox-active center</keyword>
<dbReference type="PANTHER" id="PTHR42801">
    <property type="entry name" value="THIOREDOXIN-DEPENDENT PEROXIDE REDUCTASE"/>
    <property type="match status" value="1"/>
</dbReference>
<proteinExistence type="inferred from homology"/>
<dbReference type="SUPFAM" id="SSF52833">
    <property type="entry name" value="Thioredoxin-like"/>
    <property type="match status" value="1"/>
</dbReference>
<comment type="catalytic activity">
    <reaction evidence="12">
        <text>a hydroperoxide + [thioredoxin]-dithiol = an alcohol + [thioredoxin]-disulfide + H2O</text>
        <dbReference type="Rhea" id="RHEA:62620"/>
        <dbReference type="Rhea" id="RHEA-COMP:10698"/>
        <dbReference type="Rhea" id="RHEA-COMP:10700"/>
        <dbReference type="ChEBI" id="CHEBI:15377"/>
        <dbReference type="ChEBI" id="CHEBI:29950"/>
        <dbReference type="ChEBI" id="CHEBI:30879"/>
        <dbReference type="ChEBI" id="CHEBI:35924"/>
        <dbReference type="ChEBI" id="CHEBI:50058"/>
        <dbReference type="EC" id="1.11.1.24"/>
    </reaction>
</comment>
<comment type="similarity">
    <text evidence="10">Belongs to the peroxiredoxin family. BCP/PrxQ subfamily.</text>
</comment>
<evidence type="ECO:0000313" key="15">
    <source>
        <dbReference type="EMBL" id="MFN2976884.1"/>
    </source>
</evidence>
<dbReference type="InterPro" id="IPR036249">
    <property type="entry name" value="Thioredoxin-like_sf"/>
</dbReference>
<sequence length="184" mass="20137">MQRIALWSTLALALIACLFTARYAMAAASDGLLEPGASAPGFTLPSQEDKQVSLADYKGKWVVLYFYPKDMTSGCTLEAHNFQRDQAKFDALHAAILGVSLDTADSHKAFCTKENLTFKLLADPDHKVVDEYHVPVKSMGPMHFAARVTYLISPAGKVVKVWPDVKVQNHSEEVLAAIQSAQKA</sequence>
<dbReference type="Proteomes" id="UP001634747">
    <property type="component" value="Unassembled WGS sequence"/>
</dbReference>
<dbReference type="Gene3D" id="3.40.30.10">
    <property type="entry name" value="Glutaredoxin"/>
    <property type="match status" value="1"/>
</dbReference>
<protein>
    <recommendedName>
        <fullName evidence="3">thioredoxin-dependent peroxiredoxin</fullName>
        <ecNumber evidence="3">1.11.1.24</ecNumber>
    </recommendedName>
    <alternativeName>
        <fullName evidence="9">Thioredoxin peroxidase</fullName>
    </alternativeName>
    <alternativeName>
        <fullName evidence="11">Thioredoxin-dependent peroxiredoxin Bcp</fullName>
    </alternativeName>
</protein>
<dbReference type="InterPro" id="IPR013766">
    <property type="entry name" value="Thioredoxin_domain"/>
</dbReference>
<evidence type="ECO:0000256" key="1">
    <source>
        <dbReference type="ARBA" id="ARBA00003330"/>
    </source>
</evidence>
<dbReference type="PROSITE" id="PS51352">
    <property type="entry name" value="THIOREDOXIN_2"/>
    <property type="match status" value="1"/>
</dbReference>
<comment type="caution">
    <text evidence="15">The sequence shown here is derived from an EMBL/GenBank/DDBJ whole genome shotgun (WGS) entry which is preliminary data.</text>
</comment>
<evidence type="ECO:0000256" key="8">
    <source>
        <dbReference type="ARBA" id="ARBA00023284"/>
    </source>
</evidence>
<evidence type="ECO:0000256" key="7">
    <source>
        <dbReference type="ARBA" id="ARBA00023157"/>
    </source>
</evidence>
<evidence type="ECO:0000256" key="2">
    <source>
        <dbReference type="ARBA" id="ARBA00011245"/>
    </source>
</evidence>
<dbReference type="InterPro" id="IPR024706">
    <property type="entry name" value="Peroxiredoxin_AhpC-typ"/>
</dbReference>
<evidence type="ECO:0000256" key="12">
    <source>
        <dbReference type="ARBA" id="ARBA00049091"/>
    </source>
</evidence>
<organism evidence="15 16">
    <name type="scientific">Terriglobus aquaticus</name>
    <dbReference type="NCBI Taxonomy" id="940139"/>
    <lineage>
        <taxon>Bacteria</taxon>
        <taxon>Pseudomonadati</taxon>
        <taxon>Acidobacteriota</taxon>
        <taxon>Terriglobia</taxon>
        <taxon>Terriglobales</taxon>
        <taxon>Acidobacteriaceae</taxon>
        <taxon>Terriglobus</taxon>
    </lineage>
</organism>
<keyword evidence="5" id="KW-0049">Antioxidant</keyword>
<accession>A0ABW9KQU5</accession>
<comment type="subunit">
    <text evidence="2">Monomer.</text>
</comment>
<evidence type="ECO:0000256" key="3">
    <source>
        <dbReference type="ARBA" id="ARBA00013017"/>
    </source>
</evidence>
<evidence type="ECO:0000259" key="14">
    <source>
        <dbReference type="PROSITE" id="PS51352"/>
    </source>
</evidence>
<keyword evidence="7" id="KW-1015">Disulfide bond</keyword>
<comment type="function">
    <text evidence="1">Thiol-specific peroxidase that catalyzes the reduction of hydrogen peroxide and organic hydroperoxides to water and alcohols, respectively. Plays a role in cell protection against oxidative stress by detoxifying peroxides and as sensor of hydrogen peroxide-mediated signaling events.</text>
</comment>
<evidence type="ECO:0000313" key="16">
    <source>
        <dbReference type="Proteomes" id="UP001634747"/>
    </source>
</evidence>
<evidence type="ECO:0000256" key="4">
    <source>
        <dbReference type="ARBA" id="ARBA00022559"/>
    </source>
</evidence>
<evidence type="ECO:0000256" key="10">
    <source>
        <dbReference type="ARBA" id="ARBA00038489"/>
    </source>
</evidence>
<dbReference type="PANTHER" id="PTHR42801:SF4">
    <property type="entry name" value="AHPC_TSA FAMILY PROTEIN"/>
    <property type="match status" value="1"/>
</dbReference>
<evidence type="ECO:0000256" key="11">
    <source>
        <dbReference type="ARBA" id="ARBA00042639"/>
    </source>
</evidence>
<keyword evidence="16" id="KW-1185">Reference proteome</keyword>
<dbReference type="CDD" id="cd03017">
    <property type="entry name" value="PRX_BCP"/>
    <property type="match status" value="1"/>
</dbReference>
<gene>
    <name evidence="15" type="ORF">ACK2TP_14025</name>
</gene>
<keyword evidence="13" id="KW-0732">Signal</keyword>
<dbReference type="PROSITE" id="PS51257">
    <property type="entry name" value="PROKAR_LIPOPROTEIN"/>
    <property type="match status" value="1"/>
</dbReference>
<dbReference type="EMBL" id="JBJYXY010000001">
    <property type="protein sequence ID" value="MFN2976884.1"/>
    <property type="molecule type" value="Genomic_DNA"/>
</dbReference>